<feature type="domain" description="DUF1707" evidence="1">
    <location>
        <begin position="2"/>
        <end position="43"/>
    </location>
</feature>
<dbReference type="PANTHER" id="PTHR40763">
    <property type="entry name" value="MEMBRANE PROTEIN-RELATED"/>
    <property type="match status" value="1"/>
</dbReference>
<evidence type="ECO:0000313" key="2">
    <source>
        <dbReference type="EMBL" id="GHC95666.1"/>
    </source>
</evidence>
<dbReference type="AlphaFoldDB" id="A0A919CAI2"/>
<dbReference type="EMBL" id="BMVC01000006">
    <property type="protein sequence ID" value="GHC95666.1"/>
    <property type="molecule type" value="Genomic_DNA"/>
</dbReference>
<reference evidence="2" key="1">
    <citation type="journal article" date="2014" name="Int. J. Syst. Evol. Microbiol.">
        <title>Complete genome sequence of Corynebacterium casei LMG S-19264T (=DSM 44701T), isolated from a smear-ripened cheese.</title>
        <authorList>
            <consortium name="US DOE Joint Genome Institute (JGI-PGF)"/>
            <person name="Walter F."/>
            <person name="Albersmeier A."/>
            <person name="Kalinowski J."/>
            <person name="Ruckert C."/>
        </authorList>
    </citation>
    <scope>NUCLEOTIDE SEQUENCE</scope>
    <source>
        <strain evidence="2">JCM 4637</strain>
    </source>
</reference>
<sequence>MAEVLREAVAEGRLDMEEFDERLGLAYKSRTQGELQVLVRDLPASAETAPMVLPGVRGSETSPTSWASRIGVPATSKGAFAFWGGFKRWGQWSVPRVFTSFAMWGGGEIDLREARFEEREVTIRCITIMGGIQVKVPNDLHVEVRGIGIMGGFDDKATGEGTPGSPRVTVTGFALMGGVGVDRKLRRAEKERLRGERRKEL</sequence>
<gene>
    <name evidence="2" type="ORF">GCM10010334_35310</name>
</gene>
<dbReference type="InterPro" id="IPR012551">
    <property type="entry name" value="DUF1707_SHOCT-like"/>
</dbReference>
<dbReference type="PANTHER" id="PTHR40763:SF4">
    <property type="entry name" value="DUF1707 DOMAIN-CONTAINING PROTEIN"/>
    <property type="match status" value="1"/>
</dbReference>
<reference evidence="2" key="2">
    <citation type="submission" date="2020-09" db="EMBL/GenBank/DDBJ databases">
        <authorList>
            <person name="Sun Q."/>
            <person name="Ohkuma M."/>
        </authorList>
    </citation>
    <scope>NUCLEOTIDE SEQUENCE</scope>
    <source>
        <strain evidence="2">JCM 4637</strain>
    </source>
</reference>
<proteinExistence type="predicted"/>
<accession>A0A919CAI2</accession>
<evidence type="ECO:0000313" key="3">
    <source>
        <dbReference type="Proteomes" id="UP000638353"/>
    </source>
</evidence>
<evidence type="ECO:0000259" key="1">
    <source>
        <dbReference type="Pfam" id="PF08044"/>
    </source>
</evidence>
<comment type="caution">
    <text evidence="2">The sequence shown here is derived from an EMBL/GenBank/DDBJ whole genome shotgun (WGS) entry which is preliminary data.</text>
</comment>
<name>A0A919CAI2_9ACTN</name>
<organism evidence="2 3">
    <name type="scientific">Streptomyces finlayi</name>
    <dbReference type="NCBI Taxonomy" id="67296"/>
    <lineage>
        <taxon>Bacteria</taxon>
        <taxon>Bacillati</taxon>
        <taxon>Actinomycetota</taxon>
        <taxon>Actinomycetes</taxon>
        <taxon>Kitasatosporales</taxon>
        <taxon>Streptomycetaceae</taxon>
        <taxon>Streptomyces</taxon>
    </lineage>
</organism>
<dbReference type="Proteomes" id="UP000638353">
    <property type="component" value="Unassembled WGS sequence"/>
</dbReference>
<protein>
    <recommendedName>
        <fullName evidence="1">DUF1707 domain-containing protein</fullName>
    </recommendedName>
</protein>
<dbReference type="Pfam" id="PF08044">
    <property type="entry name" value="DUF1707"/>
    <property type="match status" value="1"/>
</dbReference>